<dbReference type="EMBL" id="GBRH01180714">
    <property type="protein sequence ID" value="JAE17182.1"/>
    <property type="molecule type" value="Transcribed_RNA"/>
</dbReference>
<name>A0A0A9FY48_ARUDO</name>
<sequence length="44" mass="4904">MAQAPDGVRRWRDDGGTSSVLLFSSPPSMEEIEEPTIKPRIQSM</sequence>
<evidence type="ECO:0000313" key="2">
    <source>
        <dbReference type="EMBL" id="JAE17182.1"/>
    </source>
</evidence>
<evidence type="ECO:0000256" key="1">
    <source>
        <dbReference type="SAM" id="MobiDB-lite"/>
    </source>
</evidence>
<dbReference type="AlphaFoldDB" id="A0A0A9FY48"/>
<organism evidence="2">
    <name type="scientific">Arundo donax</name>
    <name type="common">Giant reed</name>
    <name type="synonym">Donax arundinaceus</name>
    <dbReference type="NCBI Taxonomy" id="35708"/>
    <lineage>
        <taxon>Eukaryota</taxon>
        <taxon>Viridiplantae</taxon>
        <taxon>Streptophyta</taxon>
        <taxon>Embryophyta</taxon>
        <taxon>Tracheophyta</taxon>
        <taxon>Spermatophyta</taxon>
        <taxon>Magnoliopsida</taxon>
        <taxon>Liliopsida</taxon>
        <taxon>Poales</taxon>
        <taxon>Poaceae</taxon>
        <taxon>PACMAD clade</taxon>
        <taxon>Arundinoideae</taxon>
        <taxon>Arundineae</taxon>
        <taxon>Arundo</taxon>
    </lineage>
</organism>
<reference evidence="2" key="2">
    <citation type="journal article" date="2015" name="Data Brief">
        <title>Shoot transcriptome of the giant reed, Arundo donax.</title>
        <authorList>
            <person name="Barrero R.A."/>
            <person name="Guerrero F.D."/>
            <person name="Moolhuijzen P."/>
            <person name="Goolsby J.A."/>
            <person name="Tidwell J."/>
            <person name="Bellgard S.E."/>
            <person name="Bellgard M.I."/>
        </authorList>
    </citation>
    <scope>NUCLEOTIDE SEQUENCE</scope>
    <source>
        <tissue evidence="2">Shoot tissue taken approximately 20 cm above the soil surface</tissue>
    </source>
</reference>
<reference evidence="2" key="1">
    <citation type="submission" date="2014-09" db="EMBL/GenBank/DDBJ databases">
        <authorList>
            <person name="Magalhaes I.L.F."/>
            <person name="Oliveira U."/>
            <person name="Santos F.R."/>
            <person name="Vidigal T.H.D.A."/>
            <person name="Brescovit A.D."/>
            <person name="Santos A.J."/>
        </authorList>
    </citation>
    <scope>NUCLEOTIDE SEQUENCE</scope>
    <source>
        <tissue evidence="2">Shoot tissue taken approximately 20 cm above the soil surface</tissue>
    </source>
</reference>
<protein>
    <submittedName>
        <fullName evidence="2">Uncharacterized protein</fullName>
    </submittedName>
</protein>
<feature type="region of interest" description="Disordered" evidence="1">
    <location>
        <begin position="1"/>
        <end position="44"/>
    </location>
</feature>
<proteinExistence type="predicted"/>
<accession>A0A0A9FY48</accession>